<dbReference type="InterPro" id="IPR017441">
    <property type="entry name" value="Protein_kinase_ATP_BS"/>
</dbReference>
<keyword evidence="10" id="KW-1185">Reference proteome</keyword>
<evidence type="ECO:0000256" key="6">
    <source>
        <dbReference type="PROSITE-ProRule" id="PRU10141"/>
    </source>
</evidence>
<dbReference type="GO" id="GO:0004674">
    <property type="term" value="F:protein serine/threonine kinase activity"/>
    <property type="evidence" value="ECO:0007669"/>
    <property type="project" value="UniProtKB-KW"/>
</dbReference>
<dbReference type="SMART" id="SM00220">
    <property type="entry name" value="S_TKc"/>
    <property type="match status" value="1"/>
</dbReference>
<comment type="caution">
    <text evidence="9">The sequence shown here is derived from an EMBL/GenBank/DDBJ whole genome shotgun (WGS) entry which is preliminary data.</text>
</comment>
<dbReference type="PANTHER" id="PTHR24349">
    <property type="entry name" value="SERINE/THREONINE-PROTEIN KINASE"/>
    <property type="match status" value="1"/>
</dbReference>
<dbReference type="PROSITE" id="PS00107">
    <property type="entry name" value="PROTEIN_KINASE_ATP"/>
    <property type="match status" value="1"/>
</dbReference>
<feature type="compositionally biased region" description="Low complexity" evidence="7">
    <location>
        <begin position="822"/>
        <end position="833"/>
    </location>
</feature>
<dbReference type="EMBL" id="JAODAN010000003">
    <property type="protein sequence ID" value="KAK1925344.1"/>
    <property type="molecule type" value="Genomic_DNA"/>
</dbReference>
<dbReference type="InterPro" id="IPR050205">
    <property type="entry name" value="CDPK_Ser/Thr_kinases"/>
</dbReference>
<keyword evidence="4" id="KW-0418">Kinase</keyword>
<feature type="compositionally biased region" description="Low complexity" evidence="7">
    <location>
        <begin position="538"/>
        <end position="550"/>
    </location>
</feature>
<keyword evidence="5 6" id="KW-0067">ATP-binding</keyword>
<dbReference type="Pfam" id="PF00069">
    <property type="entry name" value="Pkinase"/>
    <property type="match status" value="1"/>
</dbReference>
<evidence type="ECO:0000313" key="10">
    <source>
        <dbReference type="Proteomes" id="UP001182556"/>
    </source>
</evidence>
<evidence type="ECO:0000256" key="4">
    <source>
        <dbReference type="ARBA" id="ARBA00022777"/>
    </source>
</evidence>
<dbReference type="InterPro" id="IPR008271">
    <property type="entry name" value="Ser/Thr_kinase_AS"/>
</dbReference>
<evidence type="ECO:0000256" key="3">
    <source>
        <dbReference type="ARBA" id="ARBA00022741"/>
    </source>
</evidence>
<name>A0AAD9L7G9_PAPLA</name>
<keyword evidence="1" id="KW-0723">Serine/threonine-protein kinase</keyword>
<feature type="region of interest" description="Disordered" evidence="7">
    <location>
        <begin position="500"/>
        <end position="558"/>
    </location>
</feature>
<evidence type="ECO:0000256" key="7">
    <source>
        <dbReference type="SAM" id="MobiDB-lite"/>
    </source>
</evidence>
<reference evidence="9" key="1">
    <citation type="submission" date="2023-02" db="EMBL/GenBank/DDBJ databases">
        <title>Identification and recombinant expression of a fungal hydrolase from Papiliotrema laurentii that hydrolyzes apple cutin and clears colloidal polyester polyurethane.</title>
        <authorList>
            <consortium name="DOE Joint Genome Institute"/>
            <person name="Roman V.A."/>
            <person name="Bojanowski C."/>
            <person name="Crable B.R."/>
            <person name="Wagner D.N."/>
            <person name="Hung C.S."/>
            <person name="Nadeau L.J."/>
            <person name="Schratz L."/>
            <person name="Haridas S."/>
            <person name="Pangilinan J."/>
            <person name="Lipzen A."/>
            <person name="Na H."/>
            <person name="Yan M."/>
            <person name="Ng V."/>
            <person name="Grigoriev I.V."/>
            <person name="Spatafora J.W."/>
            <person name="Barlow D."/>
            <person name="Biffinger J."/>
            <person name="Kelley-Loughnane N."/>
            <person name="Varaljay V.A."/>
            <person name="Crookes-Goodson W.J."/>
        </authorList>
    </citation>
    <scope>NUCLEOTIDE SEQUENCE</scope>
    <source>
        <strain evidence="9">5307AH</strain>
    </source>
</reference>
<feature type="compositionally biased region" description="Basic and acidic residues" evidence="7">
    <location>
        <begin position="642"/>
        <end position="655"/>
    </location>
</feature>
<evidence type="ECO:0000256" key="2">
    <source>
        <dbReference type="ARBA" id="ARBA00022679"/>
    </source>
</evidence>
<dbReference type="InterPro" id="IPR000719">
    <property type="entry name" value="Prot_kinase_dom"/>
</dbReference>
<feature type="compositionally biased region" description="Basic and acidic residues" evidence="7">
    <location>
        <begin position="9"/>
        <end position="25"/>
    </location>
</feature>
<sequence>MTRTVSSLSRDRPREASSTMRDRSRSKSRKKHQDIGPPGAGTFFVHGRADRDTSSSRSPRRKRVSRDRACVSRKLSLSWEELAQHPYEPCRAKSPDRLLEGGIDGYTFIPESQGGVLGRGKFSTVYKVTGNDGLEYALKHTPLHPHHPLIAARLLREPTLLASLPTHPCLIGVHGSIRTPGHFYLIEQYAANHVPLSAHPTPLKPSRAAYILDQLVSVVRDCLHTGGKVVHRDLKGENILVDVDTGNVLLLDLGLGTHFSASEPKLTTCCGSPAFHSPEVVNALNHRPGDVSYYGPELDIWCIALTMLSLLLDIRFPIGTTHRSIHVMRDRVLDRLQELDEVYPPSAPWLGYCRSEDLTEEEKRVELREWKTVRKALRDFLDVNGIRRMASFESYELGPSVVDRVDQHNRDTPAETFREVSFIPTDIKHTLPLYLESDRDSSDTIVLSNPCGLSERKILSYLKYILRSRGILYHCMSTKTHFLDITSHLDAGTMVSQLVLPFPAPQPGSSTHSPHRGQDGKKESWVSSLFTSAPKRASSVPPQQVRQPSPAGEGKNKEQEWYLQCWAKIDVEKPAKPSGSRAPSRTPSSEAVSQVTAVSPVLSLAPVSPVSPLLTISDLQPISPLTTLREGVPTDIPSARARSVDGRSPTSRDRPVMPNRTSSTSRLPRRPHPLSRQVSAESRTASRIGSHPCPTKVTIRLSDPRGYGVMRRVLNVKHGAYVDSPVSASSTAFVSPSDETAVDRIDGEDGEIVEEEEEERGRPRSKEDSKVIVMTRVTQPVQIVAPVPRTARATSRGRKIGFLEGWFGFGSGNGARDEHARSASSPPSTTTASIPVWRA</sequence>
<dbReference type="CDD" id="cd00180">
    <property type="entry name" value="PKc"/>
    <property type="match status" value="1"/>
</dbReference>
<proteinExistence type="predicted"/>
<dbReference type="Proteomes" id="UP001182556">
    <property type="component" value="Unassembled WGS sequence"/>
</dbReference>
<feature type="domain" description="Protein kinase" evidence="8">
    <location>
        <begin position="111"/>
        <end position="401"/>
    </location>
</feature>
<dbReference type="GO" id="GO:0005524">
    <property type="term" value="F:ATP binding"/>
    <property type="evidence" value="ECO:0007669"/>
    <property type="project" value="UniProtKB-UniRule"/>
</dbReference>
<dbReference type="InterPro" id="IPR011009">
    <property type="entry name" value="Kinase-like_dom_sf"/>
</dbReference>
<dbReference type="Gene3D" id="1.10.510.10">
    <property type="entry name" value="Transferase(Phosphotransferase) domain 1"/>
    <property type="match status" value="1"/>
</dbReference>
<evidence type="ECO:0000313" key="9">
    <source>
        <dbReference type="EMBL" id="KAK1925344.1"/>
    </source>
</evidence>
<organism evidence="9 10">
    <name type="scientific">Papiliotrema laurentii</name>
    <name type="common">Cryptococcus laurentii</name>
    <dbReference type="NCBI Taxonomy" id="5418"/>
    <lineage>
        <taxon>Eukaryota</taxon>
        <taxon>Fungi</taxon>
        <taxon>Dikarya</taxon>
        <taxon>Basidiomycota</taxon>
        <taxon>Agaricomycotina</taxon>
        <taxon>Tremellomycetes</taxon>
        <taxon>Tremellales</taxon>
        <taxon>Rhynchogastremaceae</taxon>
        <taxon>Papiliotrema</taxon>
    </lineage>
</organism>
<feature type="binding site" evidence="6">
    <location>
        <position position="139"/>
    </location>
    <ligand>
        <name>ATP</name>
        <dbReference type="ChEBI" id="CHEBI:30616"/>
    </ligand>
</feature>
<keyword evidence="2" id="KW-0808">Transferase</keyword>
<keyword evidence="3 6" id="KW-0547">Nucleotide-binding</keyword>
<dbReference type="PROSITE" id="PS50011">
    <property type="entry name" value="PROTEIN_KINASE_DOM"/>
    <property type="match status" value="1"/>
</dbReference>
<feature type="region of interest" description="Disordered" evidence="7">
    <location>
        <begin position="813"/>
        <end position="839"/>
    </location>
</feature>
<feature type="compositionally biased region" description="Polar residues" evidence="7">
    <location>
        <begin position="677"/>
        <end position="687"/>
    </location>
</feature>
<gene>
    <name evidence="9" type="ORF">DB88DRAFT_483642</name>
</gene>
<feature type="region of interest" description="Disordered" evidence="7">
    <location>
        <begin position="1"/>
        <end position="67"/>
    </location>
</feature>
<evidence type="ECO:0000256" key="1">
    <source>
        <dbReference type="ARBA" id="ARBA00022527"/>
    </source>
</evidence>
<dbReference type="PROSITE" id="PS00108">
    <property type="entry name" value="PROTEIN_KINASE_ST"/>
    <property type="match status" value="1"/>
</dbReference>
<evidence type="ECO:0000256" key="5">
    <source>
        <dbReference type="ARBA" id="ARBA00022840"/>
    </source>
</evidence>
<dbReference type="SUPFAM" id="SSF56112">
    <property type="entry name" value="Protein kinase-like (PK-like)"/>
    <property type="match status" value="1"/>
</dbReference>
<dbReference type="AlphaFoldDB" id="A0AAD9L7G9"/>
<protein>
    <recommendedName>
        <fullName evidence="8">Protein kinase domain-containing protein</fullName>
    </recommendedName>
</protein>
<evidence type="ECO:0000259" key="8">
    <source>
        <dbReference type="PROSITE" id="PS50011"/>
    </source>
</evidence>
<feature type="region of interest" description="Disordered" evidence="7">
    <location>
        <begin position="627"/>
        <end position="699"/>
    </location>
</feature>
<accession>A0AAD9L7G9</accession>